<reference evidence="3" key="1">
    <citation type="journal article" date="2023" name="Plant J.">
        <title>Genome sequences and population genomics provide insights into the demographic history, inbreeding, and mutation load of two 'living fossil' tree species of Dipteronia.</title>
        <authorList>
            <person name="Feng Y."/>
            <person name="Comes H.P."/>
            <person name="Chen J."/>
            <person name="Zhu S."/>
            <person name="Lu R."/>
            <person name="Zhang X."/>
            <person name="Li P."/>
            <person name="Qiu J."/>
            <person name="Olsen K.M."/>
            <person name="Qiu Y."/>
        </authorList>
    </citation>
    <scope>NUCLEOTIDE SEQUENCE</scope>
    <source>
        <strain evidence="3">KIB01</strain>
    </source>
</reference>
<dbReference type="PANTHER" id="PTHR48449">
    <property type="entry name" value="DUF1985 DOMAIN-CONTAINING PROTEIN"/>
    <property type="match status" value="1"/>
</dbReference>
<proteinExistence type="predicted"/>
<accession>A0AAD9U7L3</accession>
<keyword evidence="4" id="KW-1185">Reference proteome</keyword>
<sequence length="259" mass="30644">MTMYRQMKFSGGVIHRLLMRELHHESPTDEMWILLRNYSIRFLKIEFYMFTGLHLGVLPDTTRYEAMENSIHQRYFGGIDGLSFEELRVVLTLGELQEAYDVVKLCLIYILNWILIGLDERFKIPVWQFQLVEDLNVFDVFPWGAYVYRHSICSFKHALYRRRTTFERCQHAEGTDEHTVETYNIYILSHALLWDRRFHLEGRGRSPSETEASDPEGAGLRAMDSEGSELDPRRVRHRRVWFATPEPVTSRGDSYTVVR</sequence>
<name>A0AAD9U7L3_9ROSI</name>
<dbReference type="InterPro" id="IPR015410">
    <property type="entry name" value="DUF1985"/>
</dbReference>
<evidence type="ECO:0000256" key="1">
    <source>
        <dbReference type="SAM" id="MobiDB-lite"/>
    </source>
</evidence>
<gene>
    <name evidence="3" type="ORF">Ddye_016895</name>
</gene>
<dbReference type="Proteomes" id="UP001280121">
    <property type="component" value="Unassembled WGS sequence"/>
</dbReference>
<dbReference type="AlphaFoldDB" id="A0AAD9U7L3"/>
<feature type="region of interest" description="Disordered" evidence="1">
    <location>
        <begin position="203"/>
        <end position="233"/>
    </location>
</feature>
<dbReference type="Pfam" id="PF09331">
    <property type="entry name" value="DUF1985"/>
    <property type="match status" value="1"/>
</dbReference>
<comment type="caution">
    <text evidence="3">The sequence shown here is derived from an EMBL/GenBank/DDBJ whole genome shotgun (WGS) entry which is preliminary data.</text>
</comment>
<feature type="domain" description="DUF1985" evidence="2">
    <location>
        <begin position="18"/>
        <end position="152"/>
    </location>
</feature>
<dbReference type="PANTHER" id="PTHR48449:SF1">
    <property type="entry name" value="DUF1985 DOMAIN-CONTAINING PROTEIN"/>
    <property type="match status" value="1"/>
</dbReference>
<protein>
    <recommendedName>
        <fullName evidence="2">DUF1985 domain-containing protein</fullName>
    </recommendedName>
</protein>
<evidence type="ECO:0000313" key="4">
    <source>
        <dbReference type="Proteomes" id="UP001280121"/>
    </source>
</evidence>
<dbReference type="EMBL" id="JANJYI010000005">
    <property type="protein sequence ID" value="KAK2649406.1"/>
    <property type="molecule type" value="Genomic_DNA"/>
</dbReference>
<organism evidence="3 4">
    <name type="scientific">Dipteronia dyeriana</name>
    <dbReference type="NCBI Taxonomy" id="168575"/>
    <lineage>
        <taxon>Eukaryota</taxon>
        <taxon>Viridiplantae</taxon>
        <taxon>Streptophyta</taxon>
        <taxon>Embryophyta</taxon>
        <taxon>Tracheophyta</taxon>
        <taxon>Spermatophyta</taxon>
        <taxon>Magnoliopsida</taxon>
        <taxon>eudicotyledons</taxon>
        <taxon>Gunneridae</taxon>
        <taxon>Pentapetalae</taxon>
        <taxon>rosids</taxon>
        <taxon>malvids</taxon>
        <taxon>Sapindales</taxon>
        <taxon>Sapindaceae</taxon>
        <taxon>Hippocastanoideae</taxon>
        <taxon>Acereae</taxon>
        <taxon>Dipteronia</taxon>
    </lineage>
</organism>
<evidence type="ECO:0000313" key="3">
    <source>
        <dbReference type="EMBL" id="KAK2649406.1"/>
    </source>
</evidence>
<evidence type="ECO:0000259" key="2">
    <source>
        <dbReference type="Pfam" id="PF09331"/>
    </source>
</evidence>